<name>A0A392RI57_9FABA</name>
<dbReference type="EMBL" id="LXQA010221949">
    <property type="protein sequence ID" value="MCI35285.1"/>
    <property type="molecule type" value="Genomic_DNA"/>
</dbReference>
<dbReference type="AlphaFoldDB" id="A0A392RI57"/>
<organism evidence="1 2">
    <name type="scientific">Trifolium medium</name>
    <dbReference type="NCBI Taxonomy" id="97028"/>
    <lineage>
        <taxon>Eukaryota</taxon>
        <taxon>Viridiplantae</taxon>
        <taxon>Streptophyta</taxon>
        <taxon>Embryophyta</taxon>
        <taxon>Tracheophyta</taxon>
        <taxon>Spermatophyta</taxon>
        <taxon>Magnoliopsida</taxon>
        <taxon>eudicotyledons</taxon>
        <taxon>Gunneridae</taxon>
        <taxon>Pentapetalae</taxon>
        <taxon>rosids</taxon>
        <taxon>fabids</taxon>
        <taxon>Fabales</taxon>
        <taxon>Fabaceae</taxon>
        <taxon>Papilionoideae</taxon>
        <taxon>50 kb inversion clade</taxon>
        <taxon>NPAAA clade</taxon>
        <taxon>Hologalegina</taxon>
        <taxon>IRL clade</taxon>
        <taxon>Trifolieae</taxon>
        <taxon>Trifolium</taxon>
    </lineage>
</organism>
<comment type="caution">
    <text evidence="1">The sequence shown here is derived from an EMBL/GenBank/DDBJ whole genome shotgun (WGS) entry which is preliminary data.</text>
</comment>
<protein>
    <submittedName>
        <fullName evidence="1">Uncharacterized protein</fullName>
    </submittedName>
</protein>
<sequence>EGLSEGESEGDWSVTGQEERFLRCQEGRQGSVCQSRLEDEHGKVVSGCEPNFLGNSLVTVNPKVNVPSGGCLEGSLDGSRALVVIPEETEGRLVCVSPDGCQVNIGQGVASCPRAQEEGCVQEVGLGLSSHCE</sequence>
<keyword evidence="2" id="KW-1185">Reference proteome</keyword>
<dbReference type="Proteomes" id="UP000265520">
    <property type="component" value="Unassembled WGS sequence"/>
</dbReference>
<evidence type="ECO:0000313" key="2">
    <source>
        <dbReference type="Proteomes" id="UP000265520"/>
    </source>
</evidence>
<feature type="non-terminal residue" evidence="1">
    <location>
        <position position="1"/>
    </location>
</feature>
<accession>A0A392RI57</accession>
<evidence type="ECO:0000313" key="1">
    <source>
        <dbReference type="EMBL" id="MCI35285.1"/>
    </source>
</evidence>
<feature type="non-terminal residue" evidence="1">
    <location>
        <position position="133"/>
    </location>
</feature>
<reference evidence="1 2" key="1">
    <citation type="journal article" date="2018" name="Front. Plant Sci.">
        <title>Red Clover (Trifolium pratense) and Zigzag Clover (T. medium) - A Picture of Genomic Similarities and Differences.</title>
        <authorList>
            <person name="Dluhosova J."/>
            <person name="Istvanek J."/>
            <person name="Nedelnik J."/>
            <person name="Repkova J."/>
        </authorList>
    </citation>
    <scope>NUCLEOTIDE SEQUENCE [LARGE SCALE GENOMIC DNA]</scope>
    <source>
        <strain evidence="2">cv. 10/8</strain>
        <tissue evidence="1">Leaf</tissue>
    </source>
</reference>
<proteinExistence type="predicted"/>